<keyword evidence="7 11" id="KW-1133">Transmembrane helix</keyword>
<keyword evidence="5" id="KW-0256">Endoplasmic reticulum</keyword>
<sequence>MTNEIIECNSNVVKNHEIKYKVICNILEKSFRPPIKMFLPVFLNMIITLMLWIGLYDMKQEKNNPFNLKMLSSTSDFTTGNQFYDGIINALCLIFLIGLVSFGLLTLAIYEFKTVIQGWLSFSLISVLFGVFSIYVQDYLKLYDVPYQILLTIIISLVYGVVGCFVFFTKKTPLIFHQIYTILNCSMVSVLYLRSFPESTIWYVLPTTIIWDIFAVWSPSGPLKRVTEKAYQYNESILKFMMFTADNTNEDGQIEDNEMKDNEEDSFTSSSSAIDGDDEESLANESEDDDNDGIGTINENSIDDLTDTTENSNKILDDKDHAEYWEYLLKNKKKKENIITAMDALNDGNSVRLGLGDFIFYSLLVGKSAVDMSIMATISSIFAILFGLLITLVFLQKGDIVVPALPIPIFLGIIFHFGTLYLVEPFINQTYKHYVYLL</sequence>
<keyword evidence="12" id="KW-1185">Reference proteome</keyword>
<evidence type="ECO:0000313" key="12">
    <source>
        <dbReference type="Proteomes" id="UP000035680"/>
    </source>
</evidence>
<evidence type="ECO:0000256" key="1">
    <source>
        <dbReference type="ARBA" id="ARBA00004477"/>
    </source>
</evidence>
<feature type="transmembrane region" description="Helical" evidence="11">
    <location>
        <begin position="374"/>
        <end position="394"/>
    </location>
</feature>
<feature type="transmembrane region" description="Helical" evidence="11">
    <location>
        <begin position="87"/>
        <end position="109"/>
    </location>
</feature>
<dbReference type="GO" id="GO:0007219">
    <property type="term" value="P:Notch signaling pathway"/>
    <property type="evidence" value="ECO:0007669"/>
    <property type="project" value="UniProtKB-KW"/>
</dbReference>
<keyword evidence="4 11" id="KW-0812">Transmembrane</keyword>
<dbReference type="AlphaFoldDB" id="A0A0K0G2K1"/>
<evidence type="ECO:0000256" key="10">
    <source>
        <dbReference type="SAM" id="MobiDB-lite"/>
    </source>
</evidence>
<keyword evidence="6" id="KW-0914">Notch signaling pathway</keyword>
<dbReference type="SMART" id="SM00730">
    <property type="entry name" value="PSN"/>
    <property type="match status" value="1"/>
</dbReference>
<keyword evidence="9 11" id="KW-0472">Membrane</keyword>
<feature type="transmembrane region" description="Helical" evidence="11">
    <location>
        <begin position="37"/>
        <end position="56"/>
    </location>
</feature>
<proteinExistence type="inferred from homology"/>
<evidence type="ECO:0000256" key="11">
    <source>
        <dbReference type="SAM" id="Phobius"/>
    </source>
</evidence>
<dbReference type="InterPro" id="IPR042524">
    <property type="entry name" value="Presenilin_C"/>
</dbReference>
<reference evidence="13" key="2">
    <citation type="submission" date="2015-08" db="UniProtKB">
        <authorList>
            <consortium name="WormBaseParasite"/>
        </authorList>
    </citation>
    <scope>IDENTIFICATION</scope>
</reference>
<dbReference type="GO" id="GO:0034205">
    <property type="term" value="P:amyloid-beta formation"/>
    <property type="evidence" value="ECO:0007669"/>
    <property type="project" value="TreeGrafter"/>
</dbReference>
<dbReference type="PANTHER" id="PTHR10202:SF25">
    <property type="entry name" value="PRESENILIN SPE-4"/>
    <property type="match status" value="1"/>
</dbReference>
<protein>
    <submittedName>
        <fullName evidence="13">Presenilin spe-4 (inferred by orthology to a C. elegans protein)</fullName>
    </submittedName>
</protein>
<dbReference type="WBParaSite" id="SVE_1895000.1">
    <property type="protein sequence ID" value="SVE_1895000.1"/>
    <property type="gene ID" value="SVE_1895000"/>
</dbReference>
<keyword evidence="8" id="KW-0333">Golgi apparatus</keyword>
<feature type="transmembrane region" description="Helical" evidence="11">
    <location>
        <begin position="200"/>
        <end position="217"/>
    </location>
</feature>
<evidence type="ECO:0000256" key="8">
    <source>
        <dbReference type="ARBA" id="ARBA00023034"/>
    </source>
</evidence>
<evidence type="ECO:0000256" key="6">
    <source>
        <dbReference type="ARBA" id="ARBA00022976"/>
    </source>
</evidence>
<evidence type="ECO:0000256" key="2">
    <source>
        <dbReference type="ARBA" id="ARBA00004653"/>
    </source>
</evidence>
<organism evidence="12 13">
    <name type="scientific">Strongyloides venezuelensis</name>
    <name type="common">Threadworm</name>
    <dbReference type="NCBI Taxonomy" id="75913"/>
    <lineage>
        <taxon>Eukaryota</taxon>
        <taxon>Metazoa</taxon>
        <taxon>Ecdysozoa</taxon>
        <taxon>Nematoda</taxon>
        <taxon>Chromadorea</taxon>
        <taxon>Rhabditida</taxon>
        <taxon>Tylenchina</taxon>
        <taxon>Panagrolaimomorpha</taxon>
        <taxon>Strongyloidoidea</taxon>
        <taxon>Strongyloididae</taxon>
        <taxon>Strongyloides</taxon>
    </lineage>
</organism>
<feature type="transmembrane region" description="Helical" evidence="11">
    <location>
        <begin position="175"/>
        <end position="194"/>
    </location>
</feature>
<dbReference type="GO" id="GO:0006509">
    <property type="term" value="P:membrane protein ectodomain proteolysis"/>
    <property type="evidence" value="ECO:0007669"/>
    <property type="project" value="TreeGrafter"/>
</dbReference>
<comment type="similarity">
    <text evidence="3">Belongs to the peptidase A22A family.</text>
</comment>
<dbReference type="GO" id="GO:0055074">
    <property type="term" value="P:calcium ion homeostasis"/>
    <property type="evidence" value="ECO:0007669"/>
    <property type="project" value="TreeGrafter"/>
</dbReference>
<accession>A0A0K0G2K1</accession>
<dbReference type="GO" id="GO:0042500">
    <property type="term" value="F:aspartic endopeptidase activity, intramembrane cleaving"/>
    <property type="evidence" value="ECO:0007669"/>
    <property type="project" value="InterPro"/>
</dbReference>
<dbReference type="Gene3D" id="1.10.472.100">
    <property type="entry name" value="Presenilin"/>
    <property type="match status" value="1"/>
</dbReference>
<feature type="region of interest" description="Disordered" evidence="10">
    <location>
        <begin position="260"/>
        <end position="312"/>
    </location>
</feature>
<dbReference type="GO" id="GO:0070765">
    <property type="term" value="C:gamma-secretase complex"/>
    <property type="evidence" value="ECO:0007669"/>
    <property type="project" value="TreeGrafter"/>
</dbReference>
<evidence type="ECO:0000313" key="13">
    <source>
        <dbReference type="WBParaSite" id="SVE_1895000.1"/>
    </source>
</evidence>
<evidence type="ECO:0000256" key="7">
    <source>
        <dbReference type="ARBA" id="ARBA00022989"/>
    </source>
</evidence>
<feature type="transmembrane region" description="Helical" evidence="11">
    <location>
        <begin position="116"/>
        <end position="135"/>
    </location>
</feature>
<reference evidence="12" key="1">
    <citation type="submission" date="2014-07" db="EMBL/GenBank/DDBJ databases">
        <authorList>
            <person name="Martin A.A"/>
            <person name="De Silva N."/>
        </authorList>
    </citation>
    <scope>NUCLEOTIDE SEQUENCE</scope>
</reference>
<feature type="compositionally biased region" description="Acidic residues" evidence="10">
    <location>
        <begin position="275"/>
        <end position="292"/>
    </location>
</feature>
<dbReference type="GO" id="GO:0000139">
    <property type="term" value="C:Golgi membrane"/>
    <property type="evidence" value="ECO:0007669"/>
    <property type="project" value="UniProtKB-SubCell"/>
</dbReference>
<feature type="transmembrane region" description="Helical" evidence="11">
    <location>
        <begin position="400"/>
        <end position="423"/>
    </location>
</feature>
<evidence type="ECO:0000256" key="5">
    <source>
        <dbReference type="ARBA" id="ARBA00022824"/>
    </source>
</evidence>
<evidence type="ECO:0000256" key="4">
    <source>
        <dbReference type="ARBA" id="ARBA00022692"/>
    </source>
</evidence>
<dbReference type="STRING" id="75913.A0A0K0G2K1"/>
<dbReference type="Pfam" id="PF01080">
    <property type="entry name" value="Presenilin"/>
    <property type="match status" value="1"/>
</dbReference>
<evidence type="ECO:0000256" key="9">
    <source>
        <dbReference type="ARBA" id="ARBA00023136"/>
    </source>
</evidence>
<feature type="transmembrane region" description="Helical" evidence="11">
    <location>
        <begin position="147"/>
        <end position="168"/>
    </location>
</feature>
<dbReference type="GO" id="GO:0005789">
    <property type="term" value="C:endoplasmic reticulum membrane"/>
    <property type="evidence" value="ECO:0007669"/>
    <property type="project" value="UniProtKB-SubCell"/>
</dbReference>
<dbReference type="InterPro" id="IPR006639">
    <property type="entry name" value="Preselin/SPP"/>
</dbReference>
<dbReference type="InterPro" id="IPR001108">
    <property type="entry name" value="Peptidase_A22A"/>
</dbReference>
<comment type="subcellular location">
    <subcellularLocation>
        <location evidence="1">Endoplasmic reticulum membrane</location>
        <topology evidence="1">Multi-pass membrane protein</topology>
    </subcellularLocation>
    <subcellularLocation>
        <location evidence="2">Golgi apparatus membrane</location>
        <topology evidence="2">Multi-pass membrane protein</topology>
    </subcellularLocation>
</comment>
<dbReference type="PANTHER" id="PTHR10202">
    <property type="entry name" value="PRESENILIN"/>
    <property type="match status" value="1"/>
</dbReference>
<evidence type="ECO:0000256" key="3">
    <source>
        <dbReference type="ARBA" id="ARBA00008604"/>
    </source>
</evidence>
<name>A0A0K0G2K1_STRVS</name>
<dbReference type="GO" id="GO:0016485">
    <property type="term" value="P:protein processing"/>
    <property type="evidence" value="ECO:0007669"/>
    <property type="project" value="InterPro"/>
</dbReference>
<dbReference type="Proteomes" id="UP000035680">
    <property type="component" value="Unassembled WGS sequence"/>
</dbReference>